<reference evidence="6 7" key="1">
    <citation type="submission" date="2023-02" db="EMBL/GenBank/DDBJ databases">
        <title>Dictyobacter halimunensis sp. nov., a new member of the class Ktedonobacteria from forest soil in a geothermal area.</title>
        <authorList>
            <person name="Rachmania M.K."/>
            <person name="Ningsih F."/>
            <person name="Sakai Y."/>
            <person name="Yabe S."/>
            <person name="Yokota A."/>
            <person name="Sjamsuridzal W."/>
        </authorList>
    </citation>
    <scope>NUCLEOTIDE SEQUENCE [LARGE SCALE GENOMIC DNA]</scope>
    <source>
        <strain evidence="6 7">S3.2.2.5</strain>
    </source>
</reference>
<evidence type="ECO:0000313" key="6">
    <source>
        <dbReference type="EMBL" id="GLV55830.1"/>
    </source>
</evidence>
<dbReference type="InterPro" id="IPR002328">
    <property type="entry name" value="ADH_Zn_CS"/>
</dbReference>
<dbReference type="InterPro" id="IPR013154">
    <property type="entry name" value="ADH-like_N"/>
</dbReference>
<keyword evidence="3" id="KW-0560">Oxidoreductase</keyword>
<dbReference type="InterPro" id="IPR020843">
    <property type="entry name" value="ER"/>
</dbReference>
<evidence type="ECO:0000256" key="2">
    <source>
        <dbReference type="ARBA" id="ARBA00022833"/>
    </source>
</evidence>
<comment type="cofactor">
    <cofactor evidence="4">
        <name>Zn(2+)</name>
        <dbReference type="ChEBI" id="CHEBI:29105"/>
    </cofactor>
</comment>
<dbReference type="Gene3D" id="3.40.50.720">
    <property type="entry name" value="NAD(P)-binding Rossmann-like Domain"/>
    <property type="match status" value="1"/>
</dbReference>
<dbReference type="InterPro" id="IPR036291">
    <property type="entry name" value="NAD(P)-bd_dom_sf"/>
</dbReference>
<evidence type="ECO:0000259" key="5">
    <source>
        <dbReference type="SMART" id="SM00829"/>
    </source>
</evidence>
<dbReference type="CDD" id="cd08258">
    <property type="entry name" value="Zn_ADH4"/>
    <property type="match status" value="1"/>
</dbReference>
<dbReference type="RefSeq" id="WP_338250531.1">
    <property type="nucleotide sequence ID" value="NZ_BSRI01000001.1"/>
</dbReference>
<accession>A0ABQ6FQ66</accession>
<keyword evidence="7" id="KW-1185">Reference proteome</keyword>
<sequence length="342" mass="36138">MKALRKLASGAGHLELVDVPDPRAVPGHVVLAVKAAGVCGTDIHILHDEFPTIPPVTLGHEVAGEVVEVGSGISDWSVGDRVVTETYYGVCLQCEYCRAGYSNLCAQRRSIGSKVDGGFAEYLEVPGRLLHRIPDSLSWETAALTEPLACTVHALNQVRIHPGDWVVVSGPGPMGLLALQVARAAGGRVIALGLTQDTKRLEVATQLGAHKTFNVEVLGSQQAIAEVTALTNGGAHVVLECAGAGPSADLLLQVVRKRGAYGQIGLYGKPVPIDVDTICYKELSVSGTNASIPEAWPRALELLQLGLVKSEAIISGTWSLQQWQDAFAKVQEKGALKVLMAP</sequence>
<feature type="domain" description="Enoyl reductase (ER)" evidence="5">
    <location>
        <begin position="10"/>
        <end position="340"/>
    </location>
</feature>
<organism evidence="6 7">
    <name type="scientific">Dictyobacter halimunensis</name>
    <dbReference type="NCBI Taxonomy" id="3026934"/>
    <lineage>
        <taxon>Bacteria</taxon>
        <taxon>Bacillati</taxon>
        <taxon>Chloroflexota</taxon>
        <taxon>Ktedonobacteria</taxon>
        <taxon>Ktedonobacterales</taxon>
        <taxon>Dictyobacteraceae</taxon>
        <taxon>Dictyobacter</taxon>
    </lineage>
</organism>
<dbReference type="Proteomes" id="UP001344906">
    <property type="component" value="Unassembled WGS sequence"/>
</dbReference>
<evidence type="ECO:0000256" key="3">
    <source>
        <dbReference type="ARBA" id="ARBA00023002"/>
    </source>
</evidence>
<gene>
    <name evidence="6" type="ORF">KDH_26740</name>
</gene>
<dbReference type="InterPro" id="IPR050129">
    <property type="entry name" value="Zn_alcohol_dh"/>
</dbReference>
<dbReference type="PROSITE" id="PS00059">
    <property type="entry name" value="ADH_ZINC"/>
    <property type="match status" value="1"/>
</dbReference>
<evidence type="ECO:0000256" key="1">
    <source>
        <dbReference type="ARBA" id="ARBA00022723"/>
    </source>
</evidence>
<dbReference type="InterPro" id="IPR011032">
    <property type="entry name" value="GroES-like_sf"/>
</dbReference>
<dbReference type="EMBL" id="BSRI01000001">
    <property type="protein sequence ID" value="GLV55830.1"/>
    <property type="molecule type" value="Genomic_DNA"/>
</dbReference>
<evidence type="ECO:0000313" key="7">
    <source>
        <dbReference type="Proteomes" id="UP001344906"/>
    </source>
</evidence>
<dbReference type="PANTHER" id="PTHR43401">
    <property type="entry name" value="L-THREONINE 3-DEHYDROGENASE"/>
    <property type="match status" value="1"/>
</dbReference>
<dbReference type="SMART" id="SM00829">
    <property type="entry name" value="PKS_ER"/>
    <property type="match status" value="1"/>
</dbReference>
<dbReference type="Gene3D" id="3.90.180.10">
    <property type="entry name" value="Medium-chain alcohol dehydrogenases, catalytic domain"/>
    <property type="match status" value="1"/>
</dbReference>
<dbReference type="Pfam" id="PF08240">
    <property type="entry name" value="ADH_N"/>
    <property type="match status" value="1"/>
</dbReference>
<comment type="similarity">
    <text evidence="4">Belongs to the zinc-containing alcohol dehydrogenase family.</text>
</comment>
<proteinExistence type="inferred from homology"/>
<evidence type="ECO:0000256" key="4">
    <source>
        <dbReference type="RuleBase" id="RU361277"/>
    </source>
</evidence>
<dbReference type="Pfam" id="PF00107">
    <property type="entry name" value="ADH_zinc_N"/>
    <property type="match status" value="1"/>
</dbReference>
<keyword evidence="1 4" id="KW-0479">Metal-binding</keyword>
<dbReference type="PANTHER" id="PTHR43401:SF2">
    <property type="entry name" value="L-THREONINE 3-DEHYDROGENASE"/>
    <property type="match status" value="1"/>
</dbReference>
<comment type="caution">
    <text evidence="6">The sequence shown here is derived from an EMBL/GenBank/DDBJ whole genome shotgun (WGS) entry which is preliminary data.</text>
</comment>
<protein>
    <submittedName>
        <fullName evidence="6">Alcohol dehydrogenase catalytic domain-containing protein</fullName>
    </submittedName>
</protein>
<dbReference type="SUPFAM" id="SSF50129">
    <property type="entry name" value="GroES-like"/>
    <property type="match status" value="1"/>
</dbReference>
<keyword evidence="2 4" id="KW-0862">Zinc</keyword>
<dbReference type="SUPFAM" id="SSF51735">
    <property type="entry name" value="NAD(P)-binding Rossmann-fold domains"/>
    <property type="match status" value="1"/>
</dbReference>
<name>A0ABQ6FQ66_9CHLR</name>
<dbReference type="InterPro" id="IPR013149">
    <property type="entry name" value="ADH-like_C"/>
</dbReference>